<dbReference type="RefSeq" id="WP_034471318.1">
    <property type="nucleotide sequence ID" value="NZ_JFHD01000005.1"/>
</dbReference>
<dbReference type="AlphaFoldDB" id="A0A656QKT6"/>
<accession>A0A656QKT6</accession>
<reference evidence="1 2" key="1">
    <citation type="submission" date="2014-03" db="EMBL/GenBank/DDBJ databases">
        <title>Draft Genome Sequences of Four Burkholderia Strains.</title>
        <authorList>
            <person name="Liu X.Y."/>
            <person name="Li C.X."/>
            <person name="Xu J.H."/>
        </authorList>
    </citation>
    <scope>NUCLEOTIDE SEQUENCE [LARGE SCALE GENOMIC DNA]</scope>
    <source>
        <strain evidence="1 2">OP-1</strain>
    </source>
</reference>
<organism evidence="1 2">
    <name type="scientific">Caballeronia zhejiangensis</name>
    <dbReference type="NCBI Taxonomy" id="871203"/>
    <lineage>
        <taxon>Bacteria</taxon>
        <taxon>Pseudomonadati</taxon>
        <taxon>Pseudomonadota</taxon>
        <taxon>Betaproteobacteria</taxon>
        <taxon>Burkholderiales</taxon>
        <taxon>Burkholderiaceae</taxon>
        <taxon>Caballeronia</taxon>
    </lineage>
</organism>
<keyword evidence="2" id="KW-1185">Reference proteome</keyword>
<evidence type="ECO:0000313" key="2">
    <source>
        <dbReference type="Proteomes" id="UP000027451"/>
    </source>
</evidence>
<comment type="caution">
    <text evidence="1">The sequence shown here is derived from an EMBL/GenBank/DDBJ whole genome shotgun (WGS) entry which is preliminary data.</text>
</comment>
<protein>
    <submittedName>
        <fullName evidence="1">Uncharacterized protein</fullName>
    </submittedName>
</protein>
<gene>
    <name evidence="1" type="ORF">BG60_29805</name>
</gene>
<name>A0A656QKT6_9BURK</name>
<evidence type="ECO:0000313" key="1">
    <source>
        <dbReference type="EMBL" id="KDR31786.1"/>
    </source>
</evidence>
<dbReference type="EMBL" id="JFHD01000005">
    <property type="protein sequence ID" value="KDR31786.1"/>
    <property type="molecule type" value="Genomic_DNA"/>
</dbReference>
<dbReference type="Proteomes" id="UP000027451">
    <property type="component" value="Unassembled WGS sequence"/>
</dbReference>
<proteinExistence type="predicted"/>
<sequence length="67" mass="7068">MPIPIPPTRFTLDPDAFAAGERAFVTSNLHEIVALCVISDVNEATLSALAARGIRLAPPMPTLARAV</sequence>